<keyword evidence="1" id="KW-0732">Signal</keyword>
<accession>A0ABU7I290</accession>
<dbReference type="Gene3D" id="3.90.226.10">
    <property type="entry name" value="2-enoyl-CoA Hydratase, Chain A, domain 1"/>
    <property type="match status" value="1"/>
</dbReference>
<feature type="signal peptide" evidence="1">
    <location>
        <begin position="1"/>
        <end position="19"/>
    </location>
</feature>
<comment type="caution">
    <text evidence="3">The sequence shown here is derived from an EMBL/GenBank/DDBJ whole genome shotgun (WGS) entry which is preliminary data.</text>
</comment>
<evidence type="ECO:0000256" key="1">
    <source>
        <dbReference type="SAM" id="SignalP"/>
    </source>
</evidence>
<keyword evidence="4" id="KW-1185">Reference proteome</keyword>
<feature type="chain" id="PRO_5046630623" evidence="1">
    <location>
        <begin position="20"/>
        <end position="487"/>
    </location>
</feature>
<reference evidence="3 4" key="1">
    <citation type="submission" date="2024-01" db="EMBL/GenBank/DDBJ databases">
        <title>Pedobacter sp. nov., isolated from fresh soil.</title>
        <authorList>
            <person name="Le N.T.T."/>
        </authorList>
    </citation>
    <scope>NUCLEOTIDE SEQUENCE [LARGE SCALE GENOMIC DNA]</scope>
    <source>
        <strain evidence="3 4">KR3-3</strain>
    </source>
</reference>
<dbReference type="Proteomes" id="UP001336835">
    <property type="component" value="Unassembled WGS sequence"/>
</dbReference>
<evidence type="ECO:0000259" key="2">
    <source>
        <dbReference type="SMART" id="SM00245"/>
    </source>
</evidence>
<dbReference type="EMBL" id="JAZDQT010000001">
    <property type="protein sequence ID" value="MEE1943575.1"/>
    <property type="molecule type" value="Genomic_DNA"/>
</dbReference>
<gene>
    <name evidence="3" type="ORF">VRU48_00550</name>
</gene>
<dbReference type="PANTHER" id="PTHR32060:SF30">
    <property type="entry name" value="CARBOXY-TERMINAL PROCESSING PROTEASE CTPA"/>
    <property type="match status" value="1"/>
</dbReference>
<dbReference type="RefSeq" id="WP_330105986.1">
    <property type="nucleotide sequence ID" value="NZ_JAZDQT010000001.1"/>
</dbReference>
<dbReference type="InterPro" id="IPR005151">
    <property type="entry name" value="Tail-specific_protease"/>
</dbReference>
<proteinExistence type="predicted"/>
<organism evidence="3 4">
    <name type="scientific">Pedobacter albus</name>
    <dbReference type="NCBI Taxonomy" id="3113905"/>
    <lineage>
        <taxon>Bacteria</taxon>
        <taxon>Pseudomonadati</taxon>
        <taxon>Bacteroidota</taxon>
        <taxon>Sphingobacteriia</taxon>
        <taxon>Sphingobacteriales</taxon>
        <taxon>Sphingobacteriaceae</taxon>
        <taxon>Pedobacter</taxon>
    </lineage>
</organism>
<dbReference type="Gene3D" id="2.60.120.260">
    <property type="entry name" value="Galactose-binding domain-like"/>
    <property type="match status" value="1"/>
</dbReference>
<feature type="domain" description="Tail specific protease" evidence="2">
    <location>
        <begin position="236"/>
        <end position="466"/>
    </location>
</feature>
<evidence type="ECO:0000313" key="3">
    <source>
        <dbReference type="EMBL" id="MEE1943575.1"/>
    </source>
</evidence>
<dbReference type="Pfam" id="PF03572">
    <property type="entry name" value="Peptidase_S41"/>
    <property type="match status" value="1"/>
</dbReference>
<dbReference type="SMART" id="SM00245">
    <property type="entry name" value="TSPc"/>
    <property type="match status" value="1"/>
</dbReference>
<dbReference type="InterPro" id="IPR029045">
    <property type="entry name" value="ClpP/crotonase-like_dom_sf"/>
</dbReference>
<protein>
    <submittedName>
        <fullName evidence="3">S41 family peptidase</fullName>
    </submittedName>
</protein>
<evidence type="ECO:0000313" key="4">
    <source>
        <dbReference type="Proteomes" id="UP001336835"/>
    </source>
</evidence>
<dbReference type="CDD" id="cd06567">
    <property type="entry name" value="Peptidase_S41"/>
    <property type="match status" value="1"/>
</dbReference>
<dbReference type="PANTHER" id="PTHR32060">
    <property type="entry name" value="TAIL-SPECIFIC PROTEASE"/>
    <property type="match status" value="1"/>
</dbReference>
<dbReference type="SUPFAM" id="SSF52096">
    <property type="entry name" value="ClpP/crotonase"/>
    <property type="match status" value="1"/>
</dbReference>
<sequence>MKKTLLTSLLGLIGLTAFAQIKNTSFDEKKENAKWPESWAIKEIPGSTVQIDDNIKFSGSSSLKISTNEGVEPSKFASFSQTIPLNLDKTSRATISVYLKTENLMGSAAIWCQVWDDKNKSVGFVNLGSQNEPVKGTNDWKKYSMTLILDRTAKRLVLGGYSMGAGSTWFDDIAFESAQANSKPASKEVKNYIAVVNAIIKDNSIYTDSLNWGAINADIEELGKGLETTADAQMLTNFMLQKLRAAGDNHSFFQPKVAAQQYASGNTSQQKPTFKLLDNHIGYIMVPSYGSTDTETGKAFANEIQGFIKKLDTENTIKGWIVDLRPNTGGNMHPMIAGLGPIIGRGTLGYFVKGKSKTPWYYTKEGEGAGKGITVKIDQPYELKNPNSKVAVLIGPRTSSSGEMTTVSFIGKKNAKLFGEQSGGYTTANTGYPLPDGSFLYLASSYVADRNMKKYIGKITPDVVVKPVAGEDTVLKTAETWVLDSNP</sequence>
<name>A0ABU7I290_9SPHI</name>